<dbReference type="AlphaFoldDB" id="A0A5D8QDT6"/>
<dbReference type="NCBIfam" id="TIGR00639">
    <property type="entry name" value="PurN"/>
    <property type="match status" value="1"/>
</dbReference>
<dbReference type="InterPro" id="IPR036477">
    <property type="entry name" value="Formyl_transf_N_sf"/>
</dbReference>
<dbReference type="RefSeq" id="WP_149544786.1">
    <property type="nucleotide sequence ID" value="NZ_VTPS01000005.1"/>
</dbReference>
<evidence type="ECO:0000313" key="6">
    <source>
        <dbReference type="EMBL" id="TZE82547.1"/>
    </source>
</evidence>
<evidence type="ECO:0000256" key="2">
    <source>
        <dbReference type="ARBA" id="ARBA00022679"/>
    </source>
</evidence>
<gene>
    <name evidence="4" type="primary">purN</name>
    <name evidence="6" type="ORF">FWJ32_04520</name>
</gene>
<proteinExistence type="inferred from homology"/>
<dbReference type="SUPFAM" id="SSF53328">
    <property type="entry name" value="Formyltransferase"/>
    <property type="match status" value="1"/>
</dbReference>
<comment type="caution">
    <text evidence="6">The sequence shown here is derived from an EMBL/GenBank/DDBJ whole genome shotgun (WGS) entry which is preliminary data.</text>
</comment>
<dbReference type="Proteomes" id="UP000322976">
    <property type="component" value="Unassembled WGS sequence"/>
</dbReference>
<evidence type="ECO:0000256" key="1">
    <source>
        <dbReference type="ARBA" id="ARBA00005054"/>
    </source>
</evidence>
<accession>A0A5D8QDT6</accession>
<dbReference type="PANTHER" id="PTHR43369:SF2">
    <property type="entry name" value="PHOSPHORIBOSYLGLYCINAMIDE FORMYLTRANSFERASE"/>
    <property type="match status" value="1"/>
</dbReference>
<dbReference type="GO" id="GO:0004644">
    <property type="term" value="F:phosphoribosylglycinamide formyltransferase activity"/>
    <property type="evidence" value="ECO:0007669"/>
    <property type="project" value="UniProtKB-UniRule"/>
</dbReference>
<evidence type="ECO:0000256" key="4">
    <source>
        <dbReference type="HAMAP-Rule" id="MF_01930"/>
    </source>
</evidence>
<dbReference type="GO" id="GO:0006189">
    <property type="term" value="P:'de novo' IMP biosynthetic process"/>
    <property type="evidence" value="ECO:0007669"/>
    <property type="project" value="UniProtKB-UniRule"/>
</dbReference>
<dbReference type="HAMAP" id="MF_01930">
    <property type="entry name" value="PurN"/>
    <property type="match status" value="1"/>
</dbReference>
<dbReference type="InterPro" id="IPR002376">
    <property type="entry name" value="Formyl_transf_N"/>
</dbReference>
<reference evidence="6 7" key="1">
    <citation type="submission" date="2019-08" db="EMBL/GenBank/DDBJ databases">
        <title>Calorimonas adulescens gen. nov., sp. nov., an anaerobic thermophilic bacterium from Sakhalin hot spring.</title>
        <authorList>
            <person name="Khomyakova M.A."/>
            <person name="Merkel A.Y."/>
            <person name="Novikov A."/>
            <person name="Bonch-Osmolovskaya E.A."/>
            <person name="Slobodkin A.I."/>
        </authorList>
    </citation>
    <scope>NUCLEOTIDE SEQUENCE [LARGE SCALE GENOMIC DNA]</scope>
    <source>
        <strain evidence="6 7">A05MB</strain>
    </source>
</reference>
<dbReference type="Pfam" id="PF00551">
    <property type="entry name" value="Formyl_trans_N"/>
    <property type="match status" value="1"/>
</dbReference>
<dbReference type="InterPro" id="IPR004607">
    <property type="entry name" value="GART"/>
</dbReference>
<dbReference type="GO" id="GO:0005829">
    <property type="term" value="C:cytosol"/>
    <property type="evidence" value="ECO:0007669"/>
    <property type="project" value="TreeGrafter"/>
</dbReference>
<comment type="similarity">
    <text evidence="4">Belongs to the GART family.</text>
</comment>
<protein>
    <recommendedName>
        <fullName evidence="4">Phosphoribosylglycinamide formyltransferase</fullName>
        <ecNumber evidence="4">2.1.2.2</ecNumber>
    </recommendedName>
    <alternativeName>
        <fullName evidence="4">5'-phosphoribosylglycinamide transformylase</fullName>
    </alternativeName>
    <alternativeName>
        <fullName evidence="4">GAR transformylase</fullName>
        <shortName evidence="4">GART</shortName>
    </alternativeName>
</protein>
<dbReference type="CDD" id="cd08645">
    <property type="entry name" value="FMT_core_GART"/>
    <property type="match status" value="1"/>
</dbReference>
<dbReference type="Gene3D" id="3.40.50.170">
    <property type="entry name" value="Formyl transferase, N-terminal domain"/>
    <property type="match status" value="1"/>
</dbReference>
<name>A0A5D8QDT6_9THEO</name>
<dbReference type="EC" id="2.1.2.2" evidence="4"/>
<sequence length="208" mass="23117">MSFRIAVLASGNGTDFQSIIDGVKSGYIDGEVVALIVDRECGALERARKNAIRGILLDKKELNERFFPVLKSEIASLHPDLVVLAGFLTILPGWIVDEFHGRIINIHPSLIPAFCGKGLYGDRVHEAVLKSGARYTGCTVHFVTRGVDAGPIIEQRVVEVKDGDTVETLKARVLEEEHKLLPYVVRLFSKNRIHLDDSHVIIEKEETH</sequence>
<comment type="pathway">
    <text evidence="1 4">Purine metabolism; IMP biosynthesis via de novo pathway; N(2)-formyl-N(1)-(5-phospho-D-ribosyl)glycinamide from N(1)-(5-phospho-D-ribosyl)glycinamide (10-formyl THF route): step 1/1.</text>
</comment>
<comment type="catalytic activity">
    <reaction evidence="4">
        <text>N(1)-(5-phospho-beta-D-ribosyl)glycinamide + (6R)-10-formyltetrahydrofolate = N(2)-formyl-N(1)-(5-phospho-beta-D-ribosyl)glycinamide + (6S)-5,6,7,8-tetrahydrofolate + H(+)</text>
        <dbReference type="Rhea" id="RHEA:15053"/>
        <dbReference type="ChEBI" id="CHEBI:15378"/>
        <dbReference type="ChEBI" id="CHEBI:57453"/>
        <dbReference type="ChEBI" id="CHEBI:143788"/>
        <dbReference type="ChEBI" id="CHEBI:147286"/>
        <dbReference type="ChEBI" id="CHEBI:195366"/>
        <dbReference type="EC" id="2.1.2.2"/>
    </reaction>
</comment>
<comment type="function">
    <text evidence="4">Catalyzes the transfer of a formyl group from 10-formyltetrahydrofolate to 5-phospho-ribosyl-glycinamide (GAR), producing 5-phospho-ribosyl-N-formylglycinamide (FGAR) and tetrahydrofolate.</text>
</comment>
<feature type="binding site" evidence="4">
    <location>
        <position position="105"/>
    </location>
    <ligand>
        <name>(6R)-10-formyltetrahydrofolate</name>
        <dbReference type="ChEBI" id="CHEBI:195366"/>
    </ligand>
</feature>
<feature type="domain" description="Formyl transferase N-terminal" evidence="5">
    <location>
        <begin position="4"/>
        <end position="185"/>
    </location>
</feature>
<dbReference type="UniPathway" id="UPA00074">
    <property type="reaction ID" value="UER00126"/>
</dbReference>
<evidence type="ECO:0000259" key="5">
    <source>
        <dbReference type="Pfam" id="PF00551"/>
    </source>
</evidence>
<feature type="site" description="Raises pKa of active site His" evidence="4">
    <location>
        <position position="148"/>
    </location>
</feature>
<keyword evidence="7" id="KW-1185">Reference proteome</keyword>
<dbReference type="EMBL" id="VTPS01000005">
    <property type="protein sequence ID" value="TZE82547.1"/>
    <property type="molecule type" value="Genomic_DNA"/>
</dbReference>
<comment type="caution">
    <text evidence="4">Lacks conserved residue(s) required for the propagation of feature annotation.</text>
</comment>
<keyword evidence="3 4" id="KW-0658">Purine biosynthesis</keyword>
<feature type="active site" description="Proton donor" evidence="4">
    <location>
        <position position="107"/>
    </location>
</feature>
<dbReference type="PANTHER" id="PTHR43369">
    <property type="entry name" value="PHOSPHORIBOSYLGLYCINAMIDE FORMYLTRANSFERASE"/>
    <property type="match status" value="1"/>
</dbReference>
<evidence type="ECO:0000313" key="7">
    <source>
        <dbReference type="Proteomes" id="UP000322976"/>
    </source>
</evidence>
<keyword evidence="2 4" id="KW-0808">Transferase</keyword>
<organism evidence="6 7">
    <name type="scientific">Calorimonas adulescens</name>
    <dbReference type="NCBI Taxonomy" id="2606906"/>
    <lineage>
        <taxon>Bacteria</taxon>
        <taxon>Bacillati</taxon>
        <taxon>Bacillota</taxon>
        <taxon>Clostridia</taxon>
        <taxon>Thermoanaerobacterales</taxon>
        <taxon>Thermoanaerobacteraceae</taxon>
        <taxon>Calorimonas</taxon>
    </lineage>
</organism>
<evidence type="ECO:0000256" key="3">
    <source>
        <dbReference type="ARBA" id="ARBA00022755"/>
    </source>
</evidence>